<dbReference type="GO" id="GO:0005524">
    <property type="term" value="F:ATP binding"/>
    <property type="evidence" value="ECO:0007669"/>
    <property type="project" value="UniProtKB-UniRule"/>
</dbReference>
<dbReference type="RefSeq" id="WP_038498983.1">
    <property type="nucleotide sequence ID" value="NZ_AFWK01000027.1"/>
</dbReference>
<evidence type="ECO:0000256" key="7">
    <source>
        <dbReference type="ARBA" id="ARBA00022679"/>
    </source>
</evidence>
<reference evidence="14 15" key="1">
    <citation type="journal article" date="2014" name="BMC Genomics">
        <title>A genomic perspective on a new bacterial genus and species from the Alcaligenaceae family, Basilea psittacipulmonis.</title>
        <authorList>
            <person name="Whiteson K.L."/>
            <person name="Hernandez D."/>
            <person name="Lazarevic V."/>
            <person name="Gaia N."/>
            <person name="Farinelli L."/>
            <person name="Francois P."/>
            <person name="Pilo P."/>
            <person name="Frey J."/>
            <person name="Schrenzel J."/>
        </authorList>
    </citation>
    <scope>NUCLEOTIDE SEQUENCE [LARGE SCALE GENOMIC DNA]</scope>
    <source>
        <strain evidence="14 15">DSM 24701</strain>
    </source>
</reference>
<dbReference type="PANTHER" id="PTHR42724:SF1">
    <property type="entry name" value="TETRAACYLDISACCHARIDE 4'-KINASE, MITOCHONDRIAL-RELATED"/>
    <property type="match status" value="1"/>
</dbReference>
<dbReference type="InterPro" id="IPR003758">
    <property type="entry name" value="LpxK"/>
</dbReference>
<dbReference type="Pfam" id="PF02606">
    <property type="entry name" value="LpxK"/>
    <property type="match status" value="1"/>
</dbReference>
<dbReference type="OrthoDB" id="9766423at2"/>
<evidence type="ECO:0000313" key="14">
    <source>
        <dbReference type="EMBL" id="AIL32408.1"/>
    </source>
</evidence>
<keyword evidence="15" id="KW-1185">Reference proteome</keyword>
<dbReference type="Proteomes" id="UP000028945">
    <property type="component" value="Chromosome"/>
</dbReference>
<dbReference type="NCBIfam" id="TIGR00682">
    <property type="entry name" value="lpxK"/>
    <property type="match status" value="1"/>
</dbReference>
<keyword evidence="6 13" id="KW-0441">Lipid A biosynthesis</keyword>
<keyword evidence="5 13" id="KW-0444">Lipid biosynthesis</keyword>
<dbReference type="STRING" id="1072685.IX83_02950"/>
<evidence type="ECO:0000256" key="13">
    <source>
        <dbReference type="HAMAP-Rule" id="MF_00409"/>
    </source>
</evidence>
<evidence type="ECO:0000256" key="4">
    <source>
        <dbReference type="ARBA" id="ARBA00016436"/>
    </source>
</evidence>
<dbReference type="GO" id="GO:0009244">
    <property type="term" value="P:lipopolysaccharide core region biosynthetic process"/>
    <property type="evidence" value="ECO:0007669"/>
    <property type="project" value="TreeGrafter"/>
</dbReference>
<name>A0A077DGV6_9BURK</name>
<evidence type="ECO:0000256" key="10">
    <source>
        <dbReference type="ARBA" id="ARBA00022840"/>
    </source>
</evidence>
<evidence type="ECO:0000256" key="8">
    <source>
        <dbReference type="ARBA" id="ARBA00022741"/>
    </source>
</evidence>
<evidence type="ECO:0000256" key="9">
    <source>
        <dbReference type="ARBA" id="ARBA00022777"/>
    </source>
</evidence>
<evidence type="ECO:0000256" key="2">
    <source>
        <dbReference type="ARBA" id="ARBA00004870"/>
    </source>
</evidence>
<keyword evidence="7 13" id="KW-0808">Transferase</keyword>
<keyword evidence="9 13" id="KW-0418">Kinase</keyword>
<evidence type="ECO:0000256" key="12">
    <source>
        <dbReference type="ARBA" id="ARBA00029757"/>
    </source>
</evidence>
<dbReference type="HOGENOM" id="CLU_038816_2_0_4"/>
<dbReference type="UniPathway" id="UPA00359">
    <property type="reaction ID" value="UER00482"/>
</dbReference>
<accession>A0A077DGV6</accession>
<feature type="binding site" evidence="13">
    <location>
        <begin position="59"/>
        <end position="66"/>
    </location>
    <ligand>
        <name>ATP</name>
        <dbReference type="ChEBI" id="CHEBI:30616"/>
    </ligand>
</feature>
<dbReference type="GO" id="GO:0009029">
    <property type="term" value="F:lipid-A 4'-kinase activity"/>
    <property type="evidence" value="ECO:0007669"/>
    <property type="project" value="UniProtKB-UniRule"/>
</dbReference>
<dbReference type="HAMAP" id="MF_00409">
    <property type="entry name" value="LpxK"/>
    <property type="match status" value="1"/>
</dbReference>
<comment type="similarity">
    <text evidence="13">Belongs to the LpxK family.</text>
</comment>
<dbReference type="SUPFAM" id="SSF52540">
    <property type="entry name" value="P-loop containing nucleoside triphosphate hydrolases"/>
    <property type="match status" value="1"/>
</dbReference>
<dbReference type="KEGG" id="bpsi:IX83_02950"/>
<keyword evidence="10 13" id="KW-0067">ATP-binding</keyword>
<evidence type="ECO:0000313" key="15">
    <source>
        <dbReference type="Proteomes" id="UP000028945"/>
    </source>
</evidence>
<evidence type="ECO:0000256" key="6">
    <source>
        <dbReference type="ARBA" id="ARBA00022556"/>
    </source>
</evidence>
<evidence type="ECO:0000256" key="5">
    <source>
        <dbReference type="ARBA" id="ARBA00022516"/>
    </source>
</evidence>
<comment type="function">
    <text evidence="1 13">Transfers the gamma-phosphate of ATP to the 4'-position of a tetraacyldisaccharide 1-phosphate intermediate (termed DS-1-P) to form tetraacyldisaccharide 1,4'-bis-phosphate (lipid IVA).</text>
</comment>
<dbReference type="GO" id="GO:0009245">
    <property type="term" value="P:lipid A biosynthetic process"/>
    <property type="evidence" value="ECO:0007669"/>
    <property type="project" value="UniProtKB-UniRule"/>
</dbReference>
<gene>
    <name evidence="13" type="primary">lpxK</name>
    <name evidence="14" type="ORF">IX83_02950</name>
</gene>
<dbReference type="EC" id="2.7.1.130" evidence="3 13"/>
<dbReference type="EMBL" id="CP009238">
    <property type="protein sequence ID" value="AIL32408.1"/>
    <property type="molecule type" value="Genomic_DNA"/>
</dbReference>
<dbReference type="PANTHER" id="PTHR42724">
    <property type="entry name" value="TETRAACYLDISACCHARIDE 4'-KINASE"/>
    <property type="match status" value="1"/>
</dbReference>
<dbReference type="AlphaFoldDB" id="A0A077DGV6"/>
<sequence length="345" mass="38495">MSKINNILTPFFQSVWQKKGLISTLLLPFAYLYEWAGKQRAKQPCVPLKCPVIVVGNIYVGGTGKTPVTIQLINDLKALGFHPGVVSRGYGATEIKNEPHLSGHTPLSPENFGDEPCLLAQYAPIAVHPNRVLAAQKLLAVYPEIDVIISDDGLQHRRLARDIEIIVQDSRGIGNGRVLPAGPLRESADRLNTVDFVLQNFSPLEDPDTIKKQYPNVPYGFNLKPVHFRHLVTQTTQPLEAFQGKTGLCVLAGIGNPQRFFNTLTQHGITAQTYLRFPDHYAFSTTDFDKITQDIILLTAKDAIKCPADPRIWVLEVQAQWIPGDFIEALLRQLNHKRSNHESNI</sequence>
<protein>
    <recommendedName>
        <fullName evidence="4 13">Tetraacyldisaccharide 4'-kinase</fullName>
        <ecNumber evidence="3 13">2.7.1.130</ecNumber>
    </recommendedName>
    <alternativeName>
        <fullName evidence="12 13">Lipid A 4'-kinase</fullName>
    </alternativeName>
</protein>
<comment type="catalytic activity">
    <reaction evidence="13">
        <text>a lipid A disaccharide + ATP = a lipid IVA + ADP + H(+)</text>
        <dbReference type="Rhea" id="RHEA:67840"/>
        <dbReference type="ChEBI" id="CHEBI:15378"/>
        <dbReference type="ChEBI" id="CHEBI:30616"/>
        <dbReference type="ChEBI" id="CHEBI:176343"/>
        <dbReference type="ChEBI" id="CHEBI:176425"/>
        <dbReference type="ChEBI" id="CHEBI:456216"/>
        <dbReference type="EC" id="2.7.1.130"/>
    </reaction>
</comment>
<proteinExistence type="inferred from homology"/>
<comment type="pathway">
    <text evidence="2 13">Glycolipid biosynthesis; lipid IV(A) biosynthesis; lipid IV(A) from (3R)-3-hydroxytetradecanoyl-[acyl-carrier-protein] and UDP-N-acetyl-alpha-D-glucosamine: step 6/6.</text>
</comment>
<evidence type="ECO:0000256" key="3">
    <source>
        <dbReference type="ARBA" id="ARBA00012071"/>
    </source>
</evidence>
<keyword evidence="8 13" id="KW-0547">Nucleotide-binding</keyword>
<dbReference type="eggNOG" id="COG1663">
    <property type="taxonomic scope" value="Bacteria"/>
</dbReference>
<evidence type="ECO:0000256" key="1">
    <source>
        <dbReference type="ARBA" id="ARBA00002274"/>
    </source>
</evidence>
<organism evidence="14 15">
    <name type="scientific">Basilea psittacipulmonis DSM 24701</name>
    <dbReference type="NCBI Taxonomy" id="1072685"/>
    <lineage>
        <taxon>Bacteria</taxon>
        <taxon>Pseudomonadati</taxon>
        <taxon>Pseudomonadota</taxon>
        <taxon>Betaproteobacteria</taxon>
        <taxon>Burkholderiales</taxon>
        <taxon>Alcaligenaceae</taxon>
        <taxon>Basilea</taxon>
    </lineage>
</organism>
<keyword evidence="11 13" id="KW-0443">Lipid metabolism</keyword>
<evidence type="ECO:0000256" key="11">
    <source>
        <dbReference type="ARBA" id="ARBA00023098"/>
    </source>
</evidence>
<dbReference type="InterPro" id="IPR027417">
    <property type="entry name" value="P-loop_NTPase"/>
</dbReference>
<dbReference type="GO" id="GO:0005886">
    <property type="term" value="C:plasma membrane"/>
    <property type="evidence" value="ECO:0007669"/>
    <property type="project" value="TreeGrafter"/>
</dbReference>